<dbReference type="Proteomes" id="UP000660021">
    <property type="component" value="Unassembled WGS sequence"/>
</dbReference>
<feature type="transmembrane region" description="Helical" evidence="7">
    <location>
        <begin position="255"/>
        <end position="276"/>
    </location>
</feature>
<dbReference type="EMBL" id="JACOPR010000003">
    <property type="protein sequence ID" value="MBC5730415.1"/>
    <property type="molecule type" value="Genomic_DNA"/>
</dbReference>
<feature type="transmembrane region" description="Helical" evidence="7">
    <location>
        <begin position="65"/>
        <end position="82"/>
    </location>
</feature>
<evidence type="ECO:0000256" key="4">
    <source>
        <dbReference type="ARBA" id="ARBA00022989"/>
    </source>
</evidence>
<feature type="transmembrane region" description="Helical" evidence="7">
    <location>
        <begin position="296"/>
        <end position="319"/>
    </location>
</feature>
<dbReference type="PANTHER" id="PTHR47089">
    <property type="entry name" value="ABC TRANSPORTER, PERMEASE PROTEIN"/>
    <property type="match status" value="1"/>
</dbReference>
<proteinExistence type="predicted"/>
<evidence type="ECO:0000256" key="1">
    <source>
        <dbReference type="ARBA" id="ARBA00004651"/>
    </source>
</evidence>
<keyword evidence="2" id="KW-1003">Cell membrane</keyword>
<feature type="region of interest" description="Disordered" evidence="6">
    <location>
        <begin position="366"/>
        <end position="391"/>
    </location>
</feature>
<evidence type="ECO:0000313" key="8">
    <source>
        <dbReference type="EMBL" id="MBC5730415.1"/>
    </source>
</evidence>
<evidence type="ECO:0000313" key="9">
    <source>
        <dbReference type="Proteomes" id="UP000660021"/>
    </source>
</evidence>
<reference evidence="8 9" key="1">
    <citation type="submission" date="2020-08" db="EMBL/GenBank/DDBJ databases">
        <title>Genome public.</title>
        <authorList>
            <person name="Liu C."/>
            <person name="Sun Q."/>
        </authorList>
    </citation>
    <scope>NUCLEOTIDE SEQUENCE [LARGE SCALE GENOMIC DNA]</scope>
    <source>
        <strain evidence="8 9">New-38</strain>
    </source>
</reference>
<feature type="transmembrane region" description="Helical" evidence="7">
    <location>
        <begin position="21"/>
        <end position="45"/>
    </location>
</feature>
<keyword evidence="5 7" id="KW-0472">Membrane</keyword>
<comment type="caution">
    <text evidence="8">The sequence shown here is derived from an EMBL/GenBank/DDBJ whole genome shotgun (WGS) entry which is preliminary data.</text>
</comment>
<sequence length="391" mass="40751">MKEKRLGNPLQHTGVQNVLAALIAILIGMLVGFVILLITDSSMALKGLGAIMTGGVQDMKNVGQVLYYATPLIMTGLSVGFAKRTGLFNIGGPGQFMMGAFAAVYVGVKWTFLPGGIHCLVAILAACLMGALWGVVPGLLKAYCNINEVITCIMMNYIGMSTSNVLIRAYIFDRTKNQSLRPVDGANLPKLGFDKIFVADVGTPSSVNAGILVAILLAIVVWVILSKTKLGYELKACGFNKDAAKYAGISEKRNVVLAMVIAGALSGIGGGLNYLAGAGTGIAVGSELAQQGFDGIAVALLGMSNPIAIIFTGILMAYLTVGGLAMQSYGFVSQIISIITSVIVYFAAFILFFSQIIGKLGKRGGKNDANANADQTPPAPPVQTEKGGDAQ</sequence>
<dbReference type="PANTHER" id="PTHR47089:SF1">
    <property type="entry name" value="GUANOSINE ABC TRANSPORTER PERMEASE PROTEIN NUPP"/>
    <property type="match status" value="1"/>
</dbReference>
<feature type="transmembrane region" description="Helical" evidence="7">
    <location>
        <begin position="87"/>
        <end position="108"/>
    </location>
</feature>
<evidence type="ECO:0000256" key="2">
    <source>
        <dbReference type="ARBA" id="ARBA00022475"/>
    </source>
</evidence>
<gene>
    <name evidence="8" type="ORF">H8S34_06155</name>
</gene>
<organism evidence="8 9">
    <name type="scientific">Pseudoflavonifractor hominis</name>
    <dbReference type="NCBI Taxonomy" id="2763059"/>
    <lineage>
        <taxon>Bacteria</taxon>
        <taxon>Bacillati</taxon>
        <taxon>Bacillota</taxon>
        <taxon>Clostridia</taxon>
        <taxon>Eubacteriales</taxon>
        <taxon>Oscillospiraceae</taxon>
        <taxon>Pseudoflavonifractor</taxon>
    </lineage>
</organism>
<evidence type="ECO:0000256" key="3">
    <source>
        <dbReference type="ARBA" id="ARBA00022692"/>
    </source>
</evidence>
<dbReference type="Pfam" id="PF02653">
    <property type="entry name" value="BPD_transp_2"/>
    <property type="match status" value="1"/>
</dbReference>
<name>A0ABR7HSD4_9FIRM</name>
<evidence type="ECO:0000256" key="6">
    <source>
        <dbReference type="SAM" id="MobiDB-lite"/>
    </source>
</evidence>
<feature type="transmembrane region" description="Helical" evidence="7">
    <location>
        <begin position="152"/>
        <end position="171"/>
    </location>
</feature>
<comment type="subcellular location">
    <subcellularLocation>
        <location evidence="1">Cell membrane</location>
        <topology evidence="1">Multi-pass membrane protein</topology>
    </subcellularLocation>
</comment>
<protein>
    <submittedName>
        <fullName evidence="8">ABC transporter permease</fullName>
    </submittedName>
</protein>
<feature type="transmembrane region" description="Helical" evidence="7">
    <location>
        <begin position="120"/>
        <end position="140"/>
    </location>
</feature>
<feature type="transmembrane region" description="Helical" evidence="7">
    <location>
        <begin position="331"/>
        <end position="353"/>
    </location>
</feature>
<keyword evidence="3 7" id="KW-0812">Transmembrane</keyword>
<accession>A0ABR7HSD4</accession>
<evidence type="ECO:0000256" key="5">
    <source>
        <dbReference type="ARBA" id="ARBA00023136"/>
    </source>
</evidence>
<dbReference type="InterPro" id="IPR001851">
    <property type="entry name" value="ABC_transp_permease"/>
</dbReference>
<keyword evidence="9" id="KW-1185">Reference proteome</keyword>
<dbReference type="RefSeq" id="WP_101691129.1">
    <property type="nucleotide sequence ID" value="NZ_JACOPR010000003.1"/>
</dbReference>
<evidence type="ECO:0000256" key="7">
    <source>
        <dbReference type="SAM" id="Phobius"/>
    </source>
</evidence>
<keyword evidence="4 7" id="KW-1133">Transmembrane helix</keyword>
<dbReference type="CDD" id="cd06580">
    <property type="entry name" value="TM_PBP1_transp_TpRbsC_like"/>
    <property type="match status" value="1"/>
</dbReference>
<feature type="transmembrane region" description="Helical" evidence="7">
    <location>
        <begin position="207"/>
        <end position="225"/>
    </location>
</feature>